<dbReference type="SUPFAM" id="SSF53335">
    <property type="entry name" value="S-adenosyl-L-methionine-dependent methyltransferases"/>
    <property type="match status" value="1"/>
</dbReference>
<dbReference type="EMBL" id="JAUDUY010000001">
    <property type="protein sequence ID" value="MDM9630317.1"/>
    <property type="molecule type" value="Genomic_DNA"/>
</dbReference>
<dbReference type="HAMAP" id="MF_01872">
    <property type="entry name" value="tRNA_methyltr_YfiC"/>
    <property type="match status" value="1"/>
</dbReference>
<dbReference type="PROSITE" id="PS00092">
    <property type="entry name" value="N6_MTASE"/>
    <property type="match status" value="1"/>
</dbReference>
<keyword evidence="4 6" id="KW-0949">S-adenosyl-L-methionine</keyword>
<dbReference type="InterPro" id="IPR007848">
    <property type="entry name" value="Small_mtfrase_dom"/>
</dbReference>
<dbReference type="GO" id="GO:0032259">
    <property type="term" value="P:methylation"/>
    <property type="evidence" value="ECO:0007669"/>
    <property type="project" value="UniProtKB-KW"/>
</dbReference>
<keyword evidence="2 6" id="KW-0489">Methyltransferase</keyword>
<evidence type="ECO:0000256" key="5">
    <source>
        <dbReference type="ARBA" id="ARBA00022694"/>
    </source>
</evidence>
<comment type="subcellular location">
    <subcellularLocation>
        <location evidence="6">Cytoplasm</location>
    </subcellularLocation>
</comment>
<dbReference type="InterPro" id="IPR002052">
    <property type="entry name" value="DNA_methylase_N6_adenine_CS"/>
</dbReference>
<evidence type="ECO:0000256" key="3">
    <source>
        <dbReference type="ARBA" id="ARBA00022679"/>
    </source>
</evidence>
<evidence type="ECO:0000313" key="9">
    <source>
        <dbReference type="Proteomes" id="UP001174839"/>
    </source>
</evidence>
<dbReference type="GO" id="GO:0008168">
    <property type="term" value="F:methyltransferase activity"/>
    <property type="evidence" value="ECO:0007669"/>
    <property type="project" value="UniProtKB-KW"/>
</dbReference>
<gene>
    <name evidence="8" type="ORF">QU605_02470</name>
</gene>
<dbReference type="CDD" id="cd02440">
    <property type="entry name" value="AdoMet_MTases"/>
    <property type="match status" value="1"/>
</dbReference>
<comment type="caution">
    <text evidence="8">The sequence shown here is derived from an EMBL/GenBank/DDBJ whole genome shotgun (WGS) entry which is preliminary data.</text>
</comment>
<name>A0ABT7WBL9_9FLAO</name>
<evidence type="ECO:0000256" key="1">
    <source>
        <dbReference type="ARBA" id="ARBA00022490"/>
    </source>
</evidence>
<feature type="domain" description="Methyltransferase small" evidence="7">
    <location>
        <begin position="39"/>
        <end position="123"/>
    </location>
</feature>
<dbReference type="InterPro" id="IPR022882">
    <property type="entry name" value="tRNA_adenine-N6_MeTrfase"/>
</dbReference>
<evidence type="ECO:0000256" key="2">
    <source>
        <dbReference type="ARBA" id="ARBA00022603"/>
    </source>
</evidence>
<dbReference type="PANTHER" id="PTHR47739:SF1">
    <property type="entry name" value="TRNA1(VAL) (ADENINE(37)-N6)-METHYLTRANSFERASE"/>
    <property type="match status" value="1"/>
</dbReference>
<evidence type="ECO:0000313" key="8">
    <source>
        <dbReference type="EMBL" id="MDM9630317.1"/>
    </source>
</evidence>
<dbReference type="InterPro" id="IPR029063">
    <property type="entry name" value="SAM-dependent_MTases_sf"/>
</dbReference>
<comment type="similarity">
    <text evidence="6">Belongs to the methyltransferase superfamily. tRNA (adenine-N(6)-)-methyltransferase family.</text>
</comment>
<evidence type="ECO:0000256" key="6">
    <source>
        <dbReference type="HAMAP-Rule" id="MF_01872"/>
    </source>
</evidence>
<dbReference type="Proteomes" id="UP001174839">
    <property type="component" value="Unassembled WGS sequence"/>
</dbReference>
<evidence type="ECO:0000259" key="7">
    <source>
        <dbReference type="Pfam" id="PF05175"/>
    </source>
</evidence>
<dbReference type="Gene3D" id="3.40.50.150">
    <property type="entry name" value="Vaccinia Virus protein VP39"/>
    <property type="match status" value="1"/>
</dbReference>
<dbReference type="InterPro" id="IPR050210">
    <property type="entry name" value="tRNA_Adenine-N(6)_MTase"/>
</dbReference>
<reference evidence="8" key="1">
    <citation type="submission" date="2023-06" db="EMBL/GenBank/DDBJ databases">
        <title>Robiginitalea aurantiacus sp. nov. and Algoriphagus sediminis sp. nov., isolated from coastal sediment.</title>
        <authorList>
            <person name="Zhou Z.Y."/>
            <person name="An J."/>
            <person name="Jia Y.W."/>
            <person name="Du Z.J."/>
        </authorList>
    </citation>
    <scope>NUCLEOTIDE SEQUENCE</scope>
    <source>
        <strain evidence="8">M39</strain>
    </source>
</reference>
<evidence type="ECO:0000256" key="4">
    <source>
        <dbReference type="ARBA" id="ARBA00022691"/>
    </source>
</evidence>
<comment type="catalytic activity">
    <reaction evidence="6">
        <text>adenosine(37) in tRNA1(Val) + S-adenosyl-L-methionine = N(6)-methyladenosine(37) in tRNA1(Val) + S-adenosyl-L-homocysteine + H(+)</text>
        <dbReference type="Rhea" id="RHEA:43160"/>
        <dbReference type="Rhea" id="RHEA-COMP:10369"/>
        <dbReference type="Rhea" id="RHEA-COMP:10370"/>
        <dbReference type="ChEBI" id="CHEBI:15378"/>
        <dbReference type="ChEBI" id="CHEBI:57856"/>
        <dbReference type="ChEBI" id="CHEBI:59789"/>
        <dbReference type="ChEBI" id="CHEBI:74411"/>
        <dbReference type="ChEBI" id="CHEBI:74449"/>
        <dbReference type="EC" id="2.1.1.223"/>
    </reaction>
</comment>
<dbReference type="RefSeq" id="WP_289723676.1">
    <property type="nucleotide sequence ID" value="NZ_JAUDUY010000001.1"/>
</dbReference>
<keyword evidence="5 6" id="KW-0819">tRNA processing</keyword>
<keyword evidence="3 6" id="KW-0808">Transferase</keyword>
<dbReference type="EC" id="2.1.1.223" evidence="6"/>
<keyword evidence="9" id="KW-1185">Reference proteome</keyword>
<dbReference type="PRINTS" id="PR00507">
    <property type="entry name" value="N12N6MTFRASE"/>
</dbReference>
<keyword evidence="1 6" id="KW-0963">Cytoplasm</keyword>
<organism evidence="8 9">
    <name type="scientific">Robiginitalea aurantiaca</name>
    <dbReference type="NCBI Taxonomy" id="3056915"/>
    <lineage>
        <taxon>Bacteria</taxon>
        <taxon>Pseudomonadati</taxon>
        <taxon>Bacteroidota</taxon>
        <taxon>Flavobacteriia</taxon>
        <taxon>Flavobacteriales</taxon>
        <taxon>Flavobacteriaceae</taxon>
        <taxon>Robiginitalea</taxon>
    </lineage>
</organism>
<comment type="function">
    <text evidence="6">Specifically methylates the adenine in position 37 of tRNA(1)(Val) (anticodon cmo5UAC).</text>
</comment>
<accession>A0ABT7WBL9</accession>
<dbReference type="PANTHER" id="PTHR47739">
    <property type="entry name" value="TRNA1(VAL) (ADENINE(37)-N6)-METHYLTRANSFERASE"/>
    <property type="match status" value="1"/>
</dbReference>
<sequence length="237" mass="26535">MNPDFRFKAFSIRQDRGAMKVGTDGVLVGAWASLEHNPDAILDIGAGTGLIALMLAQRSGAEIIDAVEADAEAFEECVENFEASPWADRLFCYHTGFAEFASEIEEPYALIVSNPPFFQEQVGSGNPARDQARQASALPFETLIDGVVRLLAPEGRFALILPVNAEASFLKKAQRRGLFPRRRTRVKGNPQASVKRILLELSRQEEPCIENTLTIELERHQYTPEYTELTREFYLKM</sequence>
<dbReference type="Pfam" id="PF05175">
    <property type="entry name" value="MTS"/>
    <property type="match status" value="1"/>
</dbReference>
<protein>
    <recommendedName>
        <fullName evidence="6">tRNA1(Val) (adenine(37)-N6)-methyltransferase</fullName>
        <ecNumber evidence="6">2.1.1.223</ecNumber>
    </recommendedName>
    <alternativeName>
        <fullName evidence="6">tRNA m6A37 methyltransferase</fullName>
    </alternativeName>
</protein>
<proteinExistence type="inferred from homology"/>